<proteinExistence type="inferred from homology"/>
<keyword evidence="4" id="KW-0132">Cell division</keyword>
<evidence type="ECO:0000259" key="10">
    <source>
        <dbReference type="PROSITE" id="PS50151"/>
    </source>
</evidence>
<evidence type="ECO:0000256" key="9">
    <source>
        <dbReference type="SAM" id="MobiDB-lite"/>
    </source>
</evidence>
<dbReference type="GO" id="GO:0051301">
    <property type="term" value="P:cell division"/>
    <property type="evidence" value="ECO:0007669"/>
    <property type="project" value="UniProtKB-KW"/>
</dbReference>
<feature type="region of interest" description="Disordered" evidence="9">
    <location>
        <begin position="969"/>
        <end position="994"/>
    </location>
</feature>
<dbReference type="InterPro" id="IPR016024">
    <property type="entry name" value="ARM-type_fold"/>
</dbReference>
<dbReference type="Proteomes" id="UP001186944">
    <property type="component" value="Unassembled WGS sequence"/>
</dbReference>
<evidence type="ECO:0000256" key="4">
    <source>
        <dbReference type="ARBA" id="ARBA00022618"/>
    </source>
</evidence>
<comment type="subcellular location">
    <subcellularLocation>
        <location evidence="1">Chromosome</location>
    </subcellularLocation>
</comment>
<keyword evidence="12" id="KW-1185">Reference proteome</keyword>
<keyword evidence="8" id="KW-0175">Coiled coil</keyword>
<gene>
    <name evidence="11" type="ORF">FSP39_006096</name>
</gene>
<dbReference type="PANTHER" id="PTHR14418:SF5">
    <property type="entry name" value="CONDENSIN COMPLEX SUBUNIT 3"/>
    <property type="match status" value="1"/>
</dbReference>
<evidence type="ECO:0000256" key="1">
    <source>
        <dbReference type="ARBA" id="ARBA00004286"/>
    </source>
</evidence>
<feature type="compositionally biased region" description="Basic and acidic residues" evidence="9">
    <location>
        <begin position="1054"/>
        <end position="1064"/>
    </location>
</feature>
<evidence type="ECO:0000256" key="2">
    <source>
        <dbReference type="ARBA" id="ARBA00006533"/>
    </source>
</evidence>
<feature type="region of interest" description="Disordered" evidence="9">
    <location>
        <begin position="891"/>
        <end position="944"/>
    </location>
</feature>
<evidence type="ECO:0000256" key="6">
    <source>
        <dbReference type="ARBA" id="ARBA00023067"/>
    </source>
</evidence>
<evidence type="ECO:0000313" key="12">
    <source>
        <dbReference type="Proteomes" id="UP001186944"/>
    </source>
</evidence>
<feature type="domain" description="UVR" evidence="10">
    <location>
        <begin position="490"/>
        <end position="525"/>
    </location>
</feature>
<dbReference type="AlphaFoldDB" id="A0AA88Y899"/>
<dbReference type="SUPFAM" id="SSF48371">
    <property type="entry name" value="ARM repeat"/>
    <property type="match status" value="1"/>
</dbReference>
<dbReference type="Gene3D" id="4.10.860.10">
    <property type="entry name" value="UVR domain"/>
    <property type="match status" value="1"/>
</dbReference>
<dbReference type="Gene3D" id="1.25.10.10">
    <property type="entry name" value="Leucine-rich Repeat Variant"/>
    <property type="match status" value="2"/>
</dbReference>
<comment type="caution">
    <text evidence="11">The sequence shown here is derived from an EMBL/GenBank/DDBJ whole genome shotgun (WGS) entry which is preliminary data.</text>
</comment>
<dbReference type="InterPro" id="IPR001943">
    <property type="entry name" value="UVR_dom"/>
</dbReference>
<evidence type="ECO:0000256" key="5">
    <source>
        <dbReference type="ARBA" id="ARBA00022776"/>
    </source>
</evidence>
<protein>
    <recommendedName>
        <fullName evidence="10">UVR domain-containing protein</fullName>
    </recommendedName>
</protein>
<dbReference type="GO" id="GO:0005737">
    <property type="term" value="C:cytoplasm"/>
    <property type="evidence" value="ECO:0007669"/>
    <property type="project" value="TreeGrafter"/>
</dbReference>
<feature type="compositionally biased region" description="Basic and acidic residues" evidence="9">
    <location>
        <begin position="891"/>
        <end position="900"/>
    </location>
</feature>
<dbReference type="PANTHER" id="PTHR14418">
    <property type="entry name" value="CONDENSIN COMPLEX SUBUNIT 3-RELATED"/>
    <property type="match status" value="1"/>
</dbReference>
<reference evidence="11" key="1">
    <citation type="submission" date="2019-08" db="EMBL/GenBank/DDBJ databases">
        <title>The improved chromosome-level genome for the pearl oyster Pinctada fucata martensii using PacBio sequencing and Hi-C.</title>
        <authorList>
            <person name="Zheng Z."/>
        </authorList>
    </citation>
    <scope>NUCLEOTIDE SEQUENCE</scope>
    <source>
        <strain evidence="11">ZZ-2019</strain>
        <tissue evidence="11">Adductor muscle</tissue>
    </source>
</reference>
<accession>A0AA88Y899</accession>
<dbReference type="GO" id="GO:0007076">
    <property type="term" value="P:mitotic chromosome condensation"/>
    <property type="evidence" value="ECO:0007669"/>
    <property type="project" value="InterPro"/>
</dbReference>
<feature type="coiled-coil region" evidence="8">
    <location>
        <begin position="486"/>
        <end position="513"/>
    </location>
</feature>
<dbReference type="InterPro" id="IPR027165">
    <property type="entry name" value="CND3"/>
</dbReference>
<dbReference type="GO" id="GO:0000796">
    <property type="term" value="C:condensin complex"/>
    <property type="evidence" value="ECO:0007669"/>
    <property type="project" value="InterPro"/>
</dbReference>
<dbReference type="Pfam" id="PF02151">
    <property type="entry name" value="UVR"/>
    <property type="match status" value="1"/>
</dbReference>
<dbReference type="PROSITE" id="PS50151">
    <property type="entry name" value="UVR"/>
    <property type="match status" value="1"/>
</dbReference>
<dbReference type="InterPro" id="IPR025977">
    <property type="entry name" value="Cnd3_C"/>
</dbReference>
<keyword evidence="3" id="KW-0158">Chromosome</keyword>
<dbReference type="InterPro" id="IPR011989">
    <property type="entry name" value="ARM-like"/>
</dbReference>
<sequence>MADTAMKGVFVQCQNSMQSHGKLLKMLHKIYEKKEFTEFWKDFQHLMKYSLIIYQREPAVERTIDFISKFVTYVTPSPNNEGSQDDSTLDEISQNKLLQFMFDYLLQSHNACEKAVRFRCCQMINKILGTLGEDAQIDDDLYDRIYESMLERLRDKQPVVRMHAVMALARLQDPRDENCPVIKAYLFLVSSDPNYEVRRVVLSNIAPSTKTLPAIIQRTRDVKDSVRKMAYTVLGEKVHIKALSIANRVRLLQDGLTDRSEMVKSACSTKLLQTWLRTFGGNVLDLLGSLDVENSTETCELALETLFKGASLSEMVERFDLLDDKILIPLEKLNSESSMYWQTLCKYIHNLGHESDEYLDKVLPNCVEFCHYIQSFVETLKDLDDIDAQLEKEFVIQQLLTMTKYMELADQASRRAVEKLLHDMLIADHVGHSLVSHIVPRLCEIKDNSDSMVVTLAETVSEIREPITTVERGPTQEEKRQNDIKIASIRVKLNQHKEELDEAVKNQDFEKAAEIKAAISECETERNALLEVGEPHVEEVRTEKTDVSTILKCQAIVAEMLEVLPLKSLNPTLQMLVESLILPGIQNEDSRVRKLAVQALGLCCVLSKDLVLQYLPLFMQASQIDAEIVRTTSLRVIFDMLHMHGLEAIQRNKDGEDNDANTSGEGFDISRRSSVSERQEDDRNDTASKLMVFLCGFLDGESSELRTVAAEGLAKLLLSGRVVSSKILSHLILLWYNPTTEDDSHLRHCLGTFFPIFAFAGRSNQEVVEDAFLPTLKTLLNAPTSSPLAEVNVENVAELLVQLSNARLLMENQSNPEAVKDNPLHDNLAVKVCNEILSNPDSFNLKLWVKILKQIELSENNDVVFKELAVLADQLIEVVKEKKCQKTLEKFRDSVKEKVPETPTEENQNQNAMEVEQPEPVPEEAPQGDTTQQEEPSEADRTAERSAFNDTALQLEGSLFLQEAKTLRRAQSKISTSSTPPRATMGPPDKGLIQSPVAVLFSTKSTDRQALEKSRTKWQDQVLAELVEEGEGGAPETNDGEKSSDTAEISNSPQKDESGKKDSSSSEEFTI</sequence>
<feature type="compositionally biased region" description="Polar residues" evidence="9">
    <location>
        <begin position="972"/>
        <end position="981"/>
    </location>
</feature>
<organism evidence="11 12">
    <name type="scientific">Pinctada imbricata</name>
    <name type="common">Atlantic pearl-oyster</name>
    <name type="synonym">Pinctada martensii</name>
    <dbReference type="NCBI Taxonomy" id="66713"/>
    <lineage>
        <taxon>Eukaryota</taxon>
        <taxon>Metazoa</taxon>
        <taxon>Spiralia</taxon>
        <taxon>Lophotrochozoa</taxon>
        <taxon>Mollusca</taxon>
        <taxon>Bivalvia</taxon>
        <taxon>Autobranchia</taxon>
        <taxon>Pteriomorphia</taxon>
        <taxon>Pterioida</taxon>
        <taxon>Pterioidea</taxon>
        <taxon>Pteriidae</taxon>
        <taxon>Pinctada</taxon>
    </lineage>
</organism>
<feature type="region of interest" description="Disordered" evidence="9">
    <location>
        <begin position="1023"/>
        <end position="1071"/>
    </location>
</feature>
<comment type="similarity">
    <text evidence="2">Belongs to the CND3 (condensin subunit 3) family.</text>
</comment>
<keyword evidence="7" id="KW-0131">Cell cycle</keyword>
<keyword evidence="6" id="KW-0226">DNA condensation</keyword>
<evidence type="ECO:0000313" key="11">
    <source>
        <dbReference type="EMBL" id="KAK3094775.1"/>
    </source>
</evidence>
<dbReference type="GO" id="GO:0000793">
    <property type="term" value="C:condensed chromosome"/>
    <property type="evidence" value="ECO:0007669"/>
    <property type="project" value="TreeGrafter"/>
</dbReference>
<name>A0AA88Y899_PINIB</name>
<dbReference type="Pfam" id="PF12719">
    <property type="entry name" value="Cnd3"/>
    <property type="match status" value="1"/>
</dbReference>
<evidence type="ECO:0000256" key="7">
    <source>
        <dbReference type="ARBA" id="ARBA00023306"/>
    </source>
</evidence>
<feature type="region of interest" description="Disordered" evidence="9">
    <location>
        <begin position="652"/>
        <end position="683"/>
    </location>
</feature>
<evidence type="ECO:0000256" key="3">
    <source>
        <dbReference type="ARBA" id="ARBA00022454"/>
    </source>
</evidence>
<dbReference type="EMBL" id="VSWD01000008">
    <property type="protein sequence ID" value="KAK3094775.1"/>
    <property type="molecule type" value="Genomic_DNA"/>
</dbReference>
<evidence type="ECO:0000256" key="8">
    <source>
        <dbReference type="SAM" id="Coils"/>
    </source>
</evidence>
<feature type="compositionally biased region" description="Basic and acidic residues" evidence="9">
    <location>
        <begin position="668"/>
        <end position="683"/>
    </location>
</feature>
<keyword evidence="5" id="KW-0498">Mitosis</keyword>